<proteinExistence type="predicted"/>
<organism evidence="1">
    <name type="scientific">Magallana gigas</name>
    <name type="common">Pacific oyster</name>
    <name type="synonym">Crassostrea gigas</name>
    <dbReference type="NCBI Taxonomy" id="29159"/>
    <lineage>
        <taxon>Eukaryota</taxon>
        <taxon>Metazoa</taxon>
        <taxon>Spiralia</taxon>
        <taxon>Lophotrochozoa</taxon>
        <taxon>Mollusca</taxon>
        <taxon>Bivalvia</taxon>
        <taxon>Autobranchia</taxon>
        <taxon>Pteriomorphia</taxon>
        <taxon>Ostreida</taxon>
        <taxon>Ostreoidea</taxon>
        <taxon>Ostreidae</taxon>
        <taxon>Magallana</taxon>
    </lineage>
</organism>
<dbReference type="InterPro" id="IPR012674">
    <property type="entry name" value="Calycin"/>
</dbReference>
<dbReference type="GO" id="GO:0008289">
    <property type="term" value="F:lipid binding"/>
    <property type="evidence" value="ECO:0007669"/>
    <property type="project" value="UniProtKB-KW"/>
</dbReference>
<dbReference type="HOGENOM" id="CLU_1483370_0_0_1"/>
<reference evidence="1" key="1">
    <citation type="journal article" date="2012" name="Nature">
        <title>The oyster genome reveals stress adaptation and complexity of shell formation.</title>
        <authorList>
            <person name="Zhang G."/>
            <person name="Fang X."/>
            <person name="Guo X."/>
            <person name="Li L."/>
            <person name="Luo R."/>
            <person name="Xu F."/>
            <person name="Yang P."/>
            <person name="Zhang L."/>
            <person name="Wang X."/>
            <person name="Qi H."/>
            <person name="Xiong Z."/>
            <person name="Que H."/>
            <person name="Xie Y."/>
            <person name="Holland P.W."/>
            <person name="Paps J."/>
            <person name="Zhu Y."/>
            <person name="Wu F."/>
            <person name="Chen Y."/>
            <person name="Wang J."/>
            <person name="Peng C."/>
            <person name="Meng J."/>
            <person name="Yang L."/>
            <person name="Liu J."/>
            <person name="Wen B."/>
            <person name="Zhang N."/>
            <person name="Huang Z."/>
            <person name="Zhu Q."/>
            <person name="Feng Y."/>
            <person name="Mount A."/>
            <person name="Hedgecock D."/>
            <person name="Xu Z."/>
            <person name="Liu Y."/>
            <person name="Domazet-Loso T."/>
            <person name="Du Y."/>
            <person name="Sun X."/>
            <person name="Zhang S."/>
            <person name="Liu B."/>
            <person name="Cheng P."/>
            <person name="Jiang X."/>
            <person name="Li J."/>
            <person name="Fan D."/>
            <person name="Wang W."/>
            <person name="Fu W."/>
            <person name="Wang T."/>
            <person name="Wang B."/>
            <person name="Zhang J."/>
            <person name="Peng Z."/>
            <person name="Li Y."/>
            <person name="Li N."/>
            <person name="Wang J."/>
            <person name="Chen M."/>
            <person name="He Y."/>
            <person name="Tan F."/>
            <person name="Song X."/>
            <person name="Zheng Q."/>
            <person name="Huang R."/>
            <person name="Yang H."/>
            <person name="Du X."/>
            <person name="Chen L."/>
            <person name="Yang M."/>
            <person name="Gaffney P.M."/>
            <person name="Wang S."/>
            <person name="Luo L."/>
            <person name="She Z."/>
            <person name="Ming Y."/>
            <person name="Huang W."/>
            <person name="Zhang S."/>
            <person name="Huang B."/>
            <person name="Zhang Y."/>
            <person name="Qu T."/>
            <person name="Ni P."/>
            <person name="Miao G."/>
            <person name="Wang J."/>
            <person name="Wang Q."/>
            <person name="Steinberg C.E."/>
            <person name="Wang H."/>
            <person name="Li N."/>
            <person name="Qian L."/>
            <person name="Zhang G."/>
            <person name="Li Y."/>
            <person name="Yang H."/>
            <person name="Liu X."/>
            <person name="Wang J."/>
            <person name="Yin Y."/>
            <person name="Wang J."/>
        </authorList>
    </citation>
    <scope>NUCLEOTIDE SEQUENCE [LARGE SCALE GENOMIC DNA]</scope>
    <source>
        <strain evidence="1">05x7-T-G4-1.051#20</strain>
    </source>
</reference>
<dbReference type="SUPFAM" id="SSF50814">
    <property type="entry name" value="Lipocalins"/>
    <property type="match status" value="1"/>
</dbReference>
<evidence type="ECO:0000313" key="1">
    <source>
        <dbReference type="EMBL" id="EKC40031.1"/>
    </source>
</evidence>
<accession>K1RYE4</accession>
<dbReference type="Gene3D" id="2.40.128.20">
    <property type="match status" value="1"/>
</dbReference>
<dbReference type="AlphaFoldDB" id="K1RYE4"/>
<dbReference type="EMBL" id="JH818820">
    <property type="protein sequence ID" value="EKC40031.1"/>
    <property type="molecule type" value="Genomic_DNA"/>
</dbReference>
<sequence>MTYSSPAVGAAKFTSFTRVCCHTGYSYSCRGNRLVFHRYRPGYGRLWNGRPHRKLDKHKGRCARLGEFKEKYAGARTTVTYEVNGDKCKISYLTSLYPDKPMVYDIEIGKPFDGKGPDGSDVKTVFTVVSDSEIREDEKTNFEDGKDRSFVITRKVNGDVMDVVVEAVSANAKMTGKMYRKK</sequence>
<dbReference type="InParanoid" id="K1RYE4"/>
<protein>
    <submittedName>
        <fullName evidence="1">Uncharacterized protein</fullName>
    </submittedName>
</protein>
<name>K1RYE4_MAGGI</name>
<gene>
    <name evidence="1" type="ORF">CGI_10010027</name>
</gene>